<evidence type="ECO:0000313" key="6">
    <source>
        <dbReference type="Proteomes" id="UP000887566"/>
    </source>
</evidence>
<evidence type="ECO:0000256" key="3">
    <source>
        <dbReference type="ARBA" id="ARBA00022989"/>
    </source>
</evidence>
<dbReference type="Pfam" id="PF00001">
    <property type="entry name" value="7tm_1"/>
    <property type="match status" value="1"/>
</dbReference>
<evidence type="ECO:0000313" key="7">
    <source>
        <dbReference type="WBParaSite" id="PSAMB.scaffold158size70848.g2809.t1"/>
    </source>
</evidence>
<reference evidence="7" key="1">
    <citation type="submission" date="2022-11" db="UniProtKB">
        <authorList>
            <consortium name="WormBaseParasite"/>
        </authorList>
    </citation>
    <scope>IDENTIFICATION</scope>
</reference>
<dbReference type="InterPro" id="IPR000276">
    <property type="entry name" value="GPCR_Rhodpsn"/>
</dbReference>
<keyword evidence="3 5" id="KW-1133">Transmembrane helix</keyword>
<dbReference type="Gene3D" id="1.20.1070.10">
    <property type="entry name" value="Rhodopsin 7-helix transmembrane proteins"/>
    <property type="match status" value="1"/>
</dbReference>
<evidence type="ECO:0000256" key="4">
    <source>
        <dbReference type="ARBA" id="ARBA00023136"/>
    </source>
</evidence>
<keyword evidence="2 5" id="KW-0812">Transmembrane</keyword>
<proteinExistence type="predicted"/>
<keyword evidence="4 5" id="KW-0472">Membrane</keyword>
<organism evidence="6 7">
    <name type="scientific">Plectus sambesii</name>
    <dbReference type="NCBI Taxonomy" id="2011161"/>
    <lineage>
        <taxon>Eukaryota</taxon>
        <taxon>Metazoa</taxon>
        <taxon>Ecdysozoa</taxon>
        <taxon>Nematoda</taxon>
        <taxon>Chromadorea</taxon>
        <taxon>Plectida</taxon>
        <taxon>Plectina</taxon>
        <taxon>Plectoidea</taxon>
        <taxon>Plectidae</taxon>
        <taxon>Plectus</taxon>
    </lineage>
</organism>
<name>A0A914V6F6_9BILA</name>
<feature type="transmembrane region" description="Helical" evidence="5">
    <location>
        <begin position="79"/>
        <end position="97"/>
    </location>
</feature>
<dbReference type="Proteomes" id="UP000887566">
    <property type="component" value="Unplaced"/>
</dbReference>
<dbReference type="GO" id="GO:0004930">
    <property type="term" value="F:G protein-coupled receptor activity"/>
    <property type="evidence" value="ECO:0007669"/>
    <property type="project" value="InterPro"/>
</dbReference>
<sequence length="228" mass="25021">MLTTAAGASFMACFAVDRYEAACEPYDYQLKDHFKFAVYSFMVSCCFGCLVTVMFTSLGSHLAVLSTTSCPSPNRVMQSYWWAFELTAGVIVLLLMIRASVRISVQIKYADNNSSGTVRAIAKQGRITTVAALVVVVSVVTGLFPHMAALILTINPLSTYFNQIVLYLGSASALGAALRPIVAITRYRALRSHIGRAFRRHSSNTAVGPHMELFAVERKDRQSVITLY</sequence>
<dbReference type="SUPFAM" id="SSF81321">
    <property type="entry name" value="Family A G protein-coupled receptor-like"/>
    <property type="match status" value="1"/>
</dbReference>
<dbReference type="AlphaFoldDB" id="A0A914V6F6"/>
<evidence type="ECO:0000256" key="1">
    <source>
        <dbReference type="ARBA" id="ARBA00004370"/>
    </source>
</evidence>
<keyword evidence="6" id="KW-1185">Reference proteome</keyword>
<feature type="transmembrane region" description="Helical" evidence="5">
    <location>
        <begin position="164"/>
        <end position="182"/>
    </location>
</feature>
<evidence type="ECO:0000256" key="2">
    <source>
        <dbReference type="ARBA" id="ARBA00022692"/>
    </source>
</evidence>
<comment type="subcellular location">
    <subcellularLocation>
        <location evidence="1">Membrane</location>
    </subcellularLocation>
</comment>
<feature type="transmembrane region" description="Helical" evidence="5">
    <location>
        <begin position="36"/>
        <end position="59"/>
    </location>
</feature>
<dbReference type="GO" id="GO:0016020">
    <property type="term" value="C:membrane"/>
    <property type="evidence" value="ECO:0007669"/>
    <property type="project" value="UniProtKB-SubCell"/>
</dbReference>
<dbReference type="WBParaSite" id="PSAMB.scaffold158size70848.g2809.t1">
    <property type="protein sequence ID" value="PSAMB.scaffold158size70848.g2809.t1"/>
    <property type="gene ID" value="PSAMB.scaffold158size70848.g2809"/>
</dbReference>
<evidence type="ECO:0000256" key="5">
    <source>
        <dbReference type="SAM" id="Phobius"/>
    </source>
</evidence>
<protein>
    <submittedName>
        <fullName evidence="7">G-protein coupled receptors family 1 profile domain-containing protein</fullName>
    </submittedName>
</protein>
<accession>A0A914V6F6</accession>
<feature type="transmembrane region" description="Helical" evidence="5">
    <location>
        <begin position="129"/>
        <end position="152"/>
    </location>
</feature>